<dbReference type="SUPFAM" id="SSF53822">
    <property type="entry name" value="Periplasmic binding protein-like I"/>
    <property type="match status" value="1"/>
</dbReference>
<keyword evidence="6" id="KW-1185">Reference proteome</keyword>
<keyword evidence="2" id="KW-0238">DNA-binding</keyword>
<comment type="caution">
    <text evidence="5">The sequence shown here is derived from an EMBL/GenBank/DDBJ whole genome shotgun (WGS) entry which is preliminary data.</text>
</comment>
<evidence type="ECO:0000313" key="6">
    <source>
        <dbReference type="Proteomes" id="UP000624325"/>
    </source>
</evidence>
<dbReference type="InterPro" id="IPR046335">
    <property type="entry name" value="LacI/GalR-like_sensor"/>
</dbReference>
<dbReference type="EMBL" id="BONC01000028">
    <property type="protein sequence ID" value="GIF57942.1"/>
    <property type="molecule type" value="Genomic_DNA"/>
</dbReference>
<keyword evidence="3" id="KW-0804">Transcription</keyword>
<dbReference type="PROSITE" id="PS50932">
    <property type="entry name" value="HTH_LACI_2"/>
    <property type="match status" value="1"/>
</dbReference>
<dbReference type="CDD" id="cd01392">
    <property type="entry name" value="HTH_LacI"/>
    <property type="match status" value="1"/>
</dbReference>
<dbReference type="Gene3D" id="1.10.260.40">
    <property type="entry name" value="lambda repressor-like DNA-binding domains"/>
    <property type="match status" value="1"/>
</dbReference>
<dbReference type="InterPro" id="IPR010982">
    <property type="entry name" value="Lambda_DNA-bd_dom_sf"/>
</dbReference>
<dbReference type="RefSeq" id="WP_203704269.1">
    <property type="nucleotide sequence ID" value="NZ_BAAALU010000028.1"/>
</dbReference>
<dbReference type="Proteomes" id="UP000624325">
    <property type="component" value="Unassembled WGS sequence"/>
</dbReference>
<evidence type="ECO:0000256" key="3">
    <source>
        <dbReference type="ARBA" id="ARBA00023163"/>
    </source>
</evidence>
<organism evidence="5 6">
    <name type="scientific">Asanoa iriomotensis</name>
    <dbReference type="NCBI Taxonomy" id="234613"/>
    <lineage>
        <taxon>Bacteria</taxon>
        <taxon>Bacillati</taxon>
        <taxon>Actinomycetota</taxon>
        <taxon>Actinomycetes</taxon>
        <taxon>Micromonosporales</taxon>
        <taxon>Micromonosporaceae</taxon>
        <taxon>Asanoa</taxon>
    </lineage>
</organism>
<name>A0ABQ4C585_9ACTN</name>
<dbReference type="Pfam" id="PF13377">
    <property type="entry name" value="Peripla_BP_3"/>
    <property type="match status" value="1"/>
</dbReference>
<dbReference type="CDD" id="cd06279">
    <property type="entry name" value="PBP1_LacI-like"/>
    <property type="match status" value="1"/>
</dbReference>
<keyword evidence="1" id="KW-0805">Transcription regulation</keyword>
<evidence type="ECO:0000256" key="2">
    <source>
        <dbReference type="ARBA" id="ARBA00023125"/>
    </source>
</evidence>
<dbReference type="Gene3D" id="3.40.50.2300">
    <property type="match status" value="2"/>
</dbReference>
<evidence type="ECO:0000259" key="4">
    <source>
        <dbReference type="PROSITE" id="PS50932"/>
    </source>
</evidence>
<dbReference type="InterPro" id="IPR028082">
    <property type="entry name" value="Peripla_BP_I"/>
</dbReference>
<sequence>MRPTLQTVADAVGVSRSTVSNAYSRPDQLSADLRDRILTAAAGLGYAGPDPTARSLRRRRAGAIGVLFTAKLSYAFTDPYAVQFLRGLASSAEQGRTGLLLLPLSMDDEEAAVAPVNDAVVDGFCVYCLPDWHPALAALEARGLPVVAGQKRPGSQASFVGIDEAAATRAAGEHLVALGHRRLAVVGEYFTVAQSTGPVTIKSPGDVAYYTDRERLRGYQEALAEGGVPWSSVATVNVARNGRAEGAAAAAYLLDRAPRPTAIAALSDILALGVLDAVRARGLRPGHDVSVVGFDDIPDATTEGLTTVHQPAAERGRRSGLLLLDPPTDPADRSVVLPTTLVVRATSGPAPS</sequence>
<evidence type="ECO:0000256" key="1">
    <source>
        <dbReference type="ARBA" id="ARBA00023015"/>
    </source>
</evidence>
<evidence type="ECO:0000313" key="5">
    <source>
        <dbReference type="EMBL" id="GIF57942.1"/>
    </source>
</evidence>
<dbReference type="PANTHER" id="PTHR30146:SF138">
    <property type="entry name" value="TRANSCRIPTIONAL REGULATORY PROTEIN"/>
    <property type="match status" value="1"/>
</dbReference>
<protein>
    <submittedName>
        <fullName evidence="5">LacI family transcriptional regulator</fullName>
    </submittedName>
</protein>
<accession>A0ABQ4C585</accession>
<dbReference type="SUPFAM" id="SSF47413">
    <property type="entry name" value="lambda repressor-like DNA-binding domains"/>
    <property type="match status" value="1"/>
</dbReference>
<gene>
    <name evidence="5" type="ORF">Air01nite_40370</name>
</gene>
<proteinExistence type="predicted"/>
<dbReference type="PANTHER" id="PTHR30146">
    <property type="entry name" value="LACI-RELATED TRANSCRIPTIONAL REPRESSOR"/>
    <property type="match status" value="1"/>
</dbReference>
<dbReference type="SMART" id="SM00354">
    <property type="entry name" value="HTH_LACI"/>
    <property type="match status" value="1"/>
</dbReference>
<dbReference type="Pfam" id="PF00356">
    <property type="entry name" value="LacI"/>
    <property type="match status" value="1"/>
</dbReference>
<reference evidence="5 6" key="1">
    <citation type="submission" date="2021-01" db="EMBL/GenBank/DDBJ databases">
        <title>Whole genome shotgun sequence of Asanoa iriomotensis NBRC 100142.</title>
        <authorList>
            <person name="Komaki H."/>
            <person name="Tamura T."/>
        </authorList>
    </citation>
    <scope>NUCLEOTIDE SEQUENCE [LARGE SCALE GENOMIC DNA]</scope>
    <source>
        <strain evidence="5 6">NBRC 100142</strain>
    </source>
</reference>
<feature type="domain" description="HTH lacI-type" evidence="4">
    <location>
        <begin position="3"/>
        <end position="58"/>
    </location>
</feature>
<dbReference type="InterPro" id="IPR000843">
    <property type="entry name" value="HTH_LacI"/>
</dbReference>